<dbReference type="AlphaFoldDB" id="A0A1B8ZGU1"/>
<dbReference type="RefSeq" id="WP_065395229.1">
    <property type="nucleotide sequence ID" value="NZ_JBOFOB010000378.1"/>
</dbReference>
<proteinExistence type="predicted"/>
<keyword evidence="2" id="KW-1185">Reference proteome</keyword>
<name>A0A1B8ZGU1_9FLAO</name>
<evidence type="ECO:0000313" key="1">
    <source>
        <dbReference type="EMBL" id="OCA70822.1"/>
    </source>
</evidence>
<gene>
    <name evidence="1" type="ORF">BBI01_12845</name>
</gene>
<protein>
    <submittedName>
        <fullName evidence="1">Uncharacterized protein</fullName>
    </submittedName>
</protein>
<accession>A0A1B8ZGU1</accession>
<evidence type="ECO:0000313" key="2">
    <source>
        <dbReference type="Proteomes" id="UP000092651"/>
    </source>
</evidence>
<sequence length="113" mass="13007">MKNYKLFLFITFSFSGFISAQKTNEIVVLTQQKGKKHEIKEENIPHFIQFGLLSKSHEEFKKKYQTGVVYQNCVISPEISKQASENNLAIAKILTEKYGNAWKNDLGFIPYGL</sequence>
<organism evidence="1 2">
    <name type="scientific">Chryseobacterium artocarpi</name>
    <dbReference type="NCBI Taxonomy" id="1414727"/>
    <lineage>
        <taxon>Bacteria</taxon>
        <taxon>Pseudomonadati</taxon>
        <taxon>Bacteroidota</taxon>
        <taxon>Flavobacteriia</taxon>
        <taxon>Flavobacteriales</taxon>
        <taxon>Weeksellaceae</taxon>
        <taxon>Chryseobacterium group</taxon>
        <taxon>Chryseobacterium</taxon>
    </lineage>
</organism>
<reference evidence="1 2" key="1">
    <citation type="submission" date="2016-07" db="EMBL/GenBank/DDBJ databases">
        <authorList>
            <person name="Jeong J.-J."/>
            <person name="Kim D.W."/>
            <person name="Sang M.K."/>
            <person name="Choi I.-G."/>
            <person name="Kim K.D."/>
        </authorList>
    </citation>
    <scope>NUCLEOTIDE SEQUENCE [LARGE SCALE GENOMIC DNA]</scope>
    <source>
        <strain evidence="1 2">UTM-3</strain>
    </source>
</reference>
<dbReference type="Proteomes" id="UP000092651">
    <property type="component" value="Unassembled WGS sequence"/>
</dbReference>
<dbReference type="EMBL" id="MAYH01000034">
    <property type="protein sequence ID" value="OCA70822.1"/>
    <property type="molecule type" value="Genomic_DNA"/>
</dbReference>
<dbReference type="OrthoDB" id="1450749at2"/>
<comment type="caution">
    <text evidence="1">The sequence shown here is derived from an EMBL/GenBank/DDBJ whole genome shotgun (WGS) entry which is preliminary data.</text>
</comment>